<comment type="caution">
    <text evidence="8">The sequence shown here is derived from an EMBL/GenBank/DDBJ whole genome shotgun (WGS) entry which is preliminary data.</text>
</comment>
<evidence type="ECO:0000256" key="2">
    <source>
        <dbReference type="ARBA" id="ARBA00022741"/>
    </source>
</evidence>
<dbReference type="EMBL" id="CAJVPY010028188">
    <property type="protein sequence ID" value="CAG8792258.1"/>
    <property type="molecule type" value="Genomic_DNA"/>
</dbReference>
<evidence type="ECO:0000256" key="4">
    <source>
        <dbReference type="ARBA" id="ARBA00022806"/>
    </source>
</evidence>
<evidence type="ECO:0000259" key="7">
    <source>
        <dbReference type="PROSITE" id="PS51194"/>
    </source>
</evidence>
<keyword evidence="5" id="KW-0067">ATP-binding</keyword>
<protein>
    <recommendedName>
        <fullName evidence="1">RNA helicase</fullName>
        <ecNumber evidence="1">3.6.4.13</ecNumber>
    </recommendedName>
</protein>
<dbReference type="AlphaFoldDB" id="A0A9N9P5C3"/>
<evidence type="ECO:0000256" key="5">
    <source>
        <dbReference type="ARBA" id="ARBA00022840"/>
    </source>
</evidence>
<keyword evidence="2" id="KW-0547">Nucleotide-binding</keyword>
<dbReference type="GO" id="GO:0016787">
    <property type="term" value="F:hydrolase activity"/>
    <property type="evidence" value="ECO:0007669"/>
    <property type="project" value="UniProtKB-KW"/>
</dbReference>
<evidence type="ECO:0000256" key="3">
    <source>
        <dbReference type="ARBA" id="ARBA00022801"/>
    </source>
</evidence>
<dbReference type="SUPFAM" id="SSF52540">
    <property type="entry name" value="P-loop containing nucleoside triphosphate hydrolases"/>
    <property type="match status" value="1"/>
</dbReference>
<dbReference type="OrthoDB" id="3370at2759"/>
<comment type="catalytic activity">
    <reaction evidence="6">
        <text>ATP + H2O = ADP + phosphate + H(+)</text>
        <dbReference type="Rhea" id="RHEA:13065"/>
        <dbReference type="ChEBI" id="CHEBI:15377"/>
        <dbReference type="ChEBI" id="CHEBI:15378"/>
        <dbReference type="ChEBI" id="CHEBI:30616"/>
        <dbReference type="ChEBI" id="CHEBI:43474"/>
        <dbReference type="ChEBI" id="CHEBI:456216"/>
        <dbReference type="EC" id="3.6.4.13"/>
    </reaction>
</comment>
<evidence type="ECO:0000313" key="9">
    <source>
        <dbReference type="Proteomes" id="UP000789405"/>
    </source>
</evidence>
<name>A0A9N9P5C3_9GLOM</name>
<dbReference type="SMART" id="SM00490">
    <property type="entry name" value="HELICc"/>
    <property type="match status" value="1"/>
</dbReference>
<evidence type="ECO:0000256" key="1">
    <source>
        <dbReference type="ARBA" id="ARBA00012552"/>
    </source>
</evidence>
<organism evidence="8 9">
    <name type="scientific">Dentiscutata erythropus</name>
    <dbReference type="NCBI Taxonomy" id="1348616"/>
    <lineage>
        <taxon>Eukaryota</taxon>
        <taxon>Fungi</taxon>
        <taxon>Fungi incertae sedis</taxon>
        <taxon>Mucoromycota</taxon>
        <taxon>Glomeromycotina</taxon>
        <taxon>Glomeromycetes</taxon>
        <taxon>Diversisporales</taxon>
        <taxon>Gigasporaceae</taxon>
        <taxon>Dentiscutata</taxon>
    </lineage>
</organism>
<dbReference type="InterPro" id="IPR001650">
    <property type="entry name" value="Helicase_C-like"/>
</dbReference>
<dbReference type="InterPro" id="IPR050079">
    <property type="entry name" value="DEAD_box_RNA_helicase"/>
</dbReference>
<feature type="domain" description="Helicase C-terminal" evidence="7">
    <location>
        <begin position="39"/>
        <end position="199"/>
    </location>
</feature>
<proteinExistence type="predicted"/>
<evidence type="ECO:0000256" key="6">
    <source>
        <dbReference type="ARBA" id="ARBA00047984"/>
    </source>
</evidence>
<dbReference type="Pfam" id="PF00271">
    <property type="entry name" value="Helicase_C"/>
    <property type="match status" value="1"/>
</dbReference>
<dbReference type="GO" id="GO:0005524">
    <property type="term" value="F:ATP binding"/>
    <property type="evidence" value="ECO:0007669"/>
    <property type="project" value="UniProtKB-KW"/>
</dbReference>
<keyword evidence="4" id="KW-0347">Helicase</keyword>
<dbReference type="Proteomes" id="UP000789405">
    <property type="component" value="Unassembled WGS sequence"/>
</dbReference>
<dbReference type="PANTHER" id="PTHR47959">
    <property type="entry name" value="ATP-DEPENDENT RNA HELICASE RHLE-RELATED"/>
    <property type="match status" value="1"/>
</dbReference>
<keyword evidence="9" id="KW-1185">Reference proteome</keyword>
<sequence>EYMIVSTSSEKPLTILHLLHNHHISSALCFTKSVDSAHRLSELIRIFEILYSQTLKKEIKEIEINNIQKTNEKSDNIDFVRSIVAAEYSSDLSQEERKNILNKFKHGEIQLLICSDLIARGIDIERVDTVINYDVPIYMKKYVHRVGRTARAGRKGDAYSIVETQEVRHFKNMLRKAGHLDKIKNVNIKSIKLEPLMAIYKKSLEAFGEYMDHQPQNIKISFLQWILMGFKKSDRKTK</sequence>
<dbReference type="InterPro" id="IPR027417">
    <property type="entry name" value="P-loop_NTPase"/>
</dbReference>
<dbReference type="Gene3D" id="3.40.50.300">
    <property type="entry name" value="P-loop containing nucleotide triphosphate hydrolases"/>
    <property type="match status" value="1"/>
</dbReference>
<keyword evidence="3" id="KW-0378">Hydrolase</keyword>
<dbReference type="EC" id="3.6.4.13" evidence="1"/>
<dbReference type="CDD" id="cd18787">
    <property type="entry name" value="SF2_C_DEAD"/>
    <property type="match status" value="1"/>
</dbReference>
<feature type="non-terminal residue" evidence="8">
    <location>
        <position position="238"/>
    </location>
</feature>
<dbReference type="GO" id="GO:0003724">
    <property type="term" value="F:RNA helicase activity"/>
    <property type="evidence" value="ECO:0007669"/>
    <property type="project" value="UniProtKB-EC"/>
</dbReference>
<gene>
    <name evidence="8" type="ORF">DERYTH_LOCUS21664</name>
</gene>
<dbReference type="PROSITE" id="PS51194">
    <property type="entry name" value="HELICASE_CTER"/>
    <property type="match status" value="1"/>
</dbReference>
<accession>A0A9N9P5C3</accession>
<dbReference type="PANTHER" id="PTHR47959:SF1">
    <property type="entry name" value="ATP-DEPENDENT RNA HELICASE DBPA"/>
    <property type="match status" value="1"/>
</dbReference>
<dbReference type="GO" id="GO:0005829">
    <property type="term" value="C:cytosol"/>
    <property type="evidence" value="ECO:0007669"/>
    <property type="project" value="TreeGrafter"/>
</dbReference>
<evidence type="ECO:0000313" key="8">
    <source>
        <dbReference type="EMBL" id="CAG8792258.1"/>
    </source>
</evidence>
<reference evidence="8" key="1">
    <citation type="submission" date="2021-06" db="EMBL/GenBank/DDBJ databases">
        <authorList>
            <person name="Kallberg Y."/>
            <person name="Tangrot J."/>
            <person name="Rosling A."/>
        </authorList>
    </citation>
    <scope>NUCLEOTIDE SEQUENCE</scope>
    <source>
        <strain evidence="8">MA453B</strain>
    </source>
</reference>